<dbReference type="Pfam" id="PF08282">
    <property type="entry name" value="Hydrolase_3"/>
    <property type="match status" value="1"/>
</dbReference>
<dbReference type="InterPro" id="IPR006379">
    <property type="entry name" value="HAD-SF_hydro_IIB"/>
</dbReference>
<dbReference type="PANTHER" id="PTHR10000:SF25">
    <property type="entry name" value="PHOSPHATASE YKRA-RELATED"/>
    <property type="match status" value="1"/>
</dbReference>
<dbReference type="GO" id="GO:0016791">
    <property type="term" value="F:phosphatase activity"/>
    <property type="evidence" value="ECO:0007669"/>
    <property type="project" value="UniProtKB-ARBA"/>
</dbReference>
<dbReference type="Gene3D" id="3.40.50.1000">
    <property type="entry name" value="HAD superfamily/HAD-like"/>
    <property type="match status" value="1"/>
</dbReference>
<evidence type="ECO:0000313" key="1">
    <source>
        <dbReference type="EMBL" id="MDC3422774.1"/>
    </source>
</evidence>
<dbReference type="PANTHER" id="PTHR10000">
    <property type="entry name" value="PHOSPHOSERINE PHOSPHATASE"/>
    <property type="match status" value="1"/>
</dbReference>
<sequence length="263" mass="30129">MNNFKILFLDIDGTILKTDHTIEDSTKEAIKQVKADGMEVFLATGRPIHEIYDIAEELDIHSFIGYNGAYAMYKDEVVFNEPMQRELIEQYVKIAKENDHEMVLYTKDSNHFTSLDTNTAKEFINYFDLRENKLLHKDVMDEILGITMMNVKEEEPLLYDIPETDIYFSPVNVLGITDCYDVIRENVSKGRAIKAVLERINISQREAIAFGDGMNDKQMLQYVGESFAMGNAHPELFQYAKHRTTSVSESGIYNGLKSLGLVK</sequence>
<comment type="caution">
    <text evidence="1">The sequence shown here is derived from an EMBL/GenBank/DDBJ whole genome shotgun (WGS) entry which is preliminary data.</text>
</comment>
<proteinExistence type="predicted"/>
<dbReference type="PROSITE" id="PS01229">
    <property type="entry name" value="COF_2"/>
    <property type="match status" value="1"/>
</dbReference>
<dbReference type="GO" id="GO:0005829">
    <property type="term" value="C:cytosol"/>
    <property type="evidence" value="ECO:0007669"/>
    <property type="project" value="TreeGrafter"/>
</dbReference>
<accession>A0A9X3WSS9</accession>
<dbReference type="InterPro" id="IPR023214">
    <property type="entry name" value="HAD_sf"/>
</dbReference>
<dbReference type="Gene3D" id="3.30.1240.10">
    <property type="match status" value="1"/>
</dbReference>
<dbReference type="SFLD" id="SFLDS00003">
    <property type="entry name" value="Haloacid_Dehalogenase"/>
    <property type="match status" value="1"/>
</dbReference>
<dbReference type="EMBL" id="JAMQJZ010000029">
    <property type="protein sequence ID" value="MDC3422774.1"/>
    <property type="molecule type" value="Genomic_DNA"/>
</dbReference>
<dbReference type="InterPro" id="IPR000150">
    <property type="entry name" value="Cof"/>
</dbReference>
<dbReference type="GO" id="GO:0000287">
    <property type="term" value="F:magnesium ion binding"/>
    <property type="evidence" value="ECO:0007669"/>
    <property type="project" value="TreeGrafter"/>
</dbReference>
<protein>
    <submittedName>
        <fullName evidence="1">HAD family hydrolase</fullName>
    </submittedName>
</protein>
<dbReference type="Proteomes" id="UP001145072">
    <property type="component" value="Unassembled WGS sequence"/>
</dbReference>
<keyword evidence="1" id="KW-0378">Hydrolase</keyword>
<dbReference type="SFLD" id="SFLDG01140">
    <property type="entry name" value="C2.B:_Phosphomannomutase_and_P"/>
    <property type="match status" value="1"/>
</dbReference>
<dbReference type="NCBIfam" id="TIGR00099">
    <property type="entry name" value="Cof-subfamily"/>
    <property type="match status" value="1"/>
</dbReference>
<dbReference type="NCBIfam" id="TIGR01484">
    <property type="entry name" value="HAD-SF-IIB"/>
    <property type="match status" value="1"/>
</dbReference>
<dbReference type="RefSeq" id="WP_259867853.1">
    <property type="nucleotide sequence ID" value="NZ_JAMQJZ010000029.1"/>
</dbReference>
<dbReference type="InterPro" id="IPR036412">
    <property type="entry name" value="HAD-like_sf"/>
</dbReference>
<reference evidence="1" key="1">
    <citation type="submission" date="2022-06" db="EMBL/GenBank/DDBJ databases">
        <title>Aquibacillus sp. a new bacterium isolated from soil saline samples.</title>
        <authorList>
            <person name="Galisteo C."/>
            <person name="De La Haba R."/>
            <person name="Sanchez-Porro C."/>
            <person name="Ventosa A."/>
        </authorList>
    </citation>
    <scope>NUCLEOTIDE SEQUENCE</scope>
    <source>
        <strain evidence="1">JCM 12387</strain>
    </source>
</reference>
<gene>
    <name evidence="1" type="ORF">NC661_20695</name>
</gene>
<name>A0A9X3WSS9_9BACI</name>
<keyword evidence="2" id="KW-1185">Reference proteome</keyword>
<dbReference type="AlphaFoldDB" id="A0A9X3WSS9"/>
<dbReference type="SUPFAM" id="SSF56784">
    <property type="entry name" value="HAD-like"/>
    <property type="match status" value="1"/>
</dbReference>
<evidence type="ECO:0000313" key="2">
    <source>
        <dbReference type="Proteomes" id="UP001145072"/>
    </source>
</evidence>
<organism evidence="1 2">
    <name type="scientific">Aquibacillus koreensis</name>
    <dbReference type="NCBI Taxonomy" id="279446"/>
    <lineage>
        <taxon>Bacteria</taxon>
        <taxon>Bacillati</taxon>
        <taxon>Bacillota</taxon>
        <taxon>Bacilli</taxon>
        <taxon>Bacillales</taxon>
        <taxon>Bacillaceae</taxon>
        <taxon>Aquibacillus</taxon>
    </lineage>
</organism>